<dbReference type="Proteomes" id="UP000536381">
    <property type="component" value="Unassembled WGS sequence"/>
</dbReference>
<keyword evidence="5" id="KW-1185">Reference proteome</keyword>
<feature type="non-terminal residue" evidence="4">
    <location>
        <position position="1"/>
    </location>
</feature>
<dbReference type="InterPro" id="IPR011705">
    <property type="entry name" value="BACK"/>
</dbReference>
<sequence length="650" mass="74403">EAEEFGCPAHCSDLAWRQNEQRRHGLYCDITLAFGGGRPGAAREYRAHRSVLAGATEYFTPLFSGGFTESRLGRVELQKWSSEGGPDPDTVEAVIGFMYTGTIRVSPGNVHEVLEMADRFLLSRLKEFCGEFLKKKLNLSNCVAVHSLAHMYSLSQLALKAQDMIRRNFHKVIQDEEFYTLPFHLVRDWLSDSEITVDSEEILFETVLKWVQKNPEERERYFEDLFKLLRLSQMKPTYLTRHVKPERLVASSEGCAQLVSEAVESHALRSENLRAGNLQPSSCPLALLPRFGQNMDVIMVIGGVSEGGDYLSECVGYFIEEDRWVNLPHIHNHLDGHAVAVTDSYVYVAGSMEPGFAKTVERYNPSRNIWEQVSNLITRKHSFGLTEVRGNLYSIGGHGNFSPGFKDVAIYSPEKDKWLSLESAPKILRDVKAAAVEDRFIYIAARTPVDSDSEDGLRAVFIRFDAETRQWQDVESLPLIDNYCSFQMSVANTNFYHTASCCPKSYPIDNEEAKAKICGRASDEILESLPPEVLSIEGAAICYYKDDVFIIGGWKNSDDIDKQYRKEAYRYCAERKRWMLLPPMPQPRCRATACHVRIPFRCLQGTQRYPMPQNLMWQKDRIRQMQERQMQEIHRHSMSLRRLPRSQIEC</sequence>
<dbReference type="InterPro" id="IPR011333">
    <property type="entry name" value="SKP1/BTB/POZ_sf"/>
</dbReference>
<dbReference type="Pfam" id="PF07707">
    <property type="entry name" value="BACK"/>
    <property type="match status" value="1"/>
</dbReference>
<dbReference type="FunFam" id="1.25.40.420:FF:000001">
    <property type="entry name" value="Kelch-like family member 12"/>
    <property type="match status" value="1"/>
</dbReference>
<dbReference type="EMBL" id="VWYK01016136">
    <property type="protein sequence ID" value="NXR06933.1"/>
    <property type="molecule type" value="Genomic_DNA"/>
</dbReference>
<dbReference type="Pfam" id="PF00651">
    <property type="entry name" value="BTB"/>
    <property type="match status" value="1"/>
</dbReference>
<dbReference type="PANTHER" id="PTHR45632">
    <property type="entry name" value="LD33804P"/>
    <property type="match status" value="1"/>
</dbReference>
<dbReference type="AlphaFoldDB" id="A0A7L2IBX1"/>
<evidence type="ECO:0000259" key="3">
    <source>
        <dbReference type="PROSITE" id="PS50097"/>
    </source>
</evidence>
<dbReference type="InterPro" id="IPR000210">
    <property type="entry name" value="BTB/POZ_dom"/>
</dbReference>
<evidence type="ECO:0000256" key="2">
    <source>
        <dbReference type="ARBA" id="ARBA00022737"/>
    </source>
</evidence>
<keyword evidence="1" id="KW-0880">Kelch repeat</keyword>
<dbReference type="SUPFAM" id="SSF54695">
    <property type="entry name" value="POZ domain"/>
    <property type="match status" value="1"/>
</dbReference>
<dbReference type="SMART" id="SM00225">
    <property type="entry name" value="BTB"/>
    <property type="match status" value="1"/>
</dbReference>
<dbReference type="CDD" id="cd18451">
    <property type="entry name" value="BACK_KLHL11"/>
    <property type="match status" value="1"/>
</dbReference>
<evidence type="ECO:0000256" key="1">
    <source>
        <dbReference type="ARBA" id="ARBA00022441"/>
    </source>
</evidence>
<dbReference type="SUPFAM" id="SSF117281">
    <property type="entry name" value="Kelch motif"/>
    <property type="match status" value="2"/>
</dbReference>
<dbReference type="Gene3D" id="1.25.40.420">
    <property type="match status" value="1"/>
</dbReference>
<dbReference type="InterPro" id="IPR015915">
    <property type="entry name" value="Kelch-typ_b-propeller"/>
</dbReference>
<proteinExistence type="predicted"/>
<feature type="domain" description="BTB" evidence="3">
    <location>
        <begin position="28"/>
        <end position="107"/>
    </location>
</feature>
<dbReference type="Gene3D" id="3.30.710.10">
    <property type="entry name" value="Potassium Channel Kv1.1, Chain A"/>
    <property type="match status" value="1"/>
</dbReference>
<dbReference type="SMART" id="SM00612">
    <property type="entry name" value="Kelch"/>
    <property type="match status" value="4"/>
</dbReference>
<evidence type="ECO:0000313" key="4">
    <source>
        <dbReference type="EMBL" id="NXR06933.1"/>
    </source>
</evidence>
<dbReference type="Gene3D" id="2.120.10.80">
    <property type="entry name" value="Kelch-type beta propeller"/>
    <property type="match status" value="2"/>
</dbReference>
<dbReference type="OrthoDB" id="9978265at2759"/>
<dbReference type="PROSITE" id="PS50097">
    <property type="entry name" value="BTB"/>
    <property type="match status" value="1"/>
</dbReference>
<gene>
    <name evidence="4" type="primary">Klhl11</name>
    <name evidence="4" type="ORF">SEMFRA_R09934</name>
</gene>
<protein>
    <submittedName>
        <fullName evidence="4">KLH11 protein</fullName>
    </submittedName>
</protein>
<reference evidence="4 5" key="1">
    <citation type="submission" date="2019-09" db="EMBL/GenBank/DDBJ databases">
        <title>Bird 10,000 Genomes (B10K) Project - Family phase.</title>
        <authorList>
            <person name="Zhang G."/>
        </authorList>
    </citation>
    <scope>NUCLEOTIDE SEQUENCE [LARGE SCALE GENOMIC DNA]</scope>
    <source>
        <strain evidence="4">B10K-DU-001-42</strain>
        <tissue evidence="4">Muscle</tissue>
    </source>
</reference>
<name>A0A7L2IBX1_9PICI</name>
<organism evidence="4 5">
    <name type="scientific">Semnornis frantzii</name>
    <dbReference type="NCBI Taxonomy" id="91796"/>
    <lineage>
        <taxon>Eukaryota</taxon>
        <taxon>Metazoa</taxon>
        <taxon>Chordata</taxon>
        <taxon>Craniata</taxon>
        <taxon>Vertebrata</taxon>
        <taxon>Euteleostomi</taxon>
        <taxon>Archelosauria</taxon>
        <taxon>Archosauria</taxon>
        <taxon>Dinosauria</taxon>
        <taxon>Saurischia</taxon>
        <taxon>Theropoda</taxon>
        <taxon>Coelurosauria</taxon>
        <taxon>Aves</taxon>
        <taxon>Neognathae</taxon>
        <taxon>Neoaves</taxon>
        <taxon>Telluraves</taxon>
        <taxon>Coraciimorphae</taxon>
        <taxon>Piciformes</taxon>
        <taxon>Ramphastidae</taxon>
        <taxon>Semnornis</taxon>
    </lineage>
</organism>
<dbReference type="CDD" id="cd18241">
    <property type="entry name" value="BTB_POZ_KLHL11"/>
    <property type="match status" value="1"/>
</dbReference>
<comment type="caution">
    <text evidence="4">The sequence shown here is derived from an EMBL/GenBank/DDBJ whole genome shotgun (WGS) entry which is preliminary data.</text>
</comment>
<keyword evidence="2" id="KW-0677">Repeat</keyword>
<dbReference type="Pfam" id="PF13964">
    <property type="entry name" value="Beta-prop_Calicin"/>
    <property type="match status" value="1"/>
</dbReference>
<evidence type="ECO:0000313" key="5">
    <source>
        <dbReference type="Proteomes" id="UP000536381"/>
    </source>
</evidence>
<dbReference type="SMART" id="SM00875">
    <property type="entry name" value="BACK"/>
    <property type="match status" value="1"/>
</dbReference>
<accession>A0A7L2IBX1</accession>
<dbReference type="PANTHER" id="PTHR45632:SF30">
    <property type="entry name" value="BTB DOMAIN-CONTAINING PROTEIN"/>
    <property type="match status" value="1"/>
</dbReference>
<feature type="non-terminal residue" evidence="4">
    <location>
        <position position="650"/>
    </location>
</feature>
<dbReference type="InterPro" id="IPR006652">
    <property type="entry name" value="Kelch_1"/>
</dbReference>